<dbReference type="AlphaFoldDB" id="A0A2G8KKK6"/>
<dbReference type="EMBL" id="MRZV01000519">
    <property type="protein sequence ID" value="PIK48490.1"/>
    <property type="molecule type" value="Genomic_DNA"/>
</dbReference>
<dbReference type="Pfam" id="PF08205">
    <property type="entry name" value="C2-set_2"/>
    <property type="match status" value="1"/>
</dbReference>
<dbReference type="PANTHER" id="PTHR46312:SF2">
    <property type="entry name" value="NUCLEOTIDE-BINDING OLIGOMERIZATION DOMAIN-CONTAINING PROTEIN 2-LIKE"/>
    <property type="match status" value="1"/>
</dbReference>
<evidence type="ECO:0000259" key="2">
    <source>
        <dbReference type="PROSITE" id="PS50835"/>
    </source>
</evidence>
<keyword evidence="1" id="KW-1015">Disulfide bond</keyword>
<name>A0A2G8KKK6_STIJA</name>
<dbReference type="PANTHER" id="PTHR46312">
    <property type="entry name" value="NACHT DOMAIN-CONTAINING PROTEIN"/>
    <property type="match status" value="1"/>
</dbReference>
<dbReference type="InterPro" id="IPR027417">
    <property type="entry name" value="P-loop_NTPase"/>
</dbReference>
<dbReference type="Proteomes" id="UP000230750">
    <property type="component" value="Unassembled WGS sequence"/>
</dbReference>
<dbReference type="OrthoDB" id="120976at2759"/>
<dbReference type="InterPro" id="IPR007111">
    <property type="entry name" value="NACHT_NTPase"/>
</dbReference>
<proteinExistence type="predicted"/>
<keyword evidence="5" id="KW-1185">Reference proteome</keyword>
<dbReference type="InterPro" id="IPR013162">
    <property type="entry name" value="CD80_C2-set"/>
</dbReference>
<sequence>MIHINRPKALVFYRNTKEYHGTDCIETWLTNQWKIFDDIAYTMGLLILQLFWLILSLPCTIGDECEPIQYLEYGEMNTLRCSFGADIYSVIWYDSVDYITTKPIAVLQEHNIIDDGGLSDDYNITLDGSLIINTVSLIHEHEFVAVLFEQEGAEPSLHYIDVVVTVTPYPDFPVIDICGNSTSLCFTELKQNDVITCSVQNARPKVSLQWLERTETGDSYIETQTEDIMHQTLTFSSYSTLNTVSPQPSHPVVDGCSEEKYCVIEAQTEGTLSCSLFGVSPVVDLSFRAFNPSDKSKISFFEKLKVTNKGETFDIVLTATYELHGTSDARFTIECGTHTNEDTPLDWSKKFDMILISVKKRQKQKEVTESHNEEMEYMIPQHLSDEELSEGAIEISTTGTRGRKVWKRLKSYHEILNKNLVHSKVRVIFGDPGYGKSTLCIQMVHDWCKRVVSSPLADVEFVIFIRFRQLGSIKSLFEAIKLFLLPIDSELSVTDIESIIRRSTSTLVIFDGYDEIDEKANFLMSDIKSIIERTMLQVCNNCYNKERIVYQRKLHHHHYTLG</sequence>
<comment type="caution">
    <text evidence="4">The sequence shown here is derived from an EMBL/GenBank/DDBJ whole genome shotgun (WGS) entry which is preliminary data.</text>
</comment>
<dbReference type="Pfam" id="PF05729">
    <property type="entry name" value="NACHT"/>
    <property type="match status" value="1"/>
</dbReference>
<feature type="domain" description="Ig-like" evidence="2">
    <location>
        <begin position="170"/>
        <end position="286"/>
    </location>
</feature>
<organism evidence="4 5">
    <name type="scientific">Stichopus japonicus</name>
    <name type="common">Sea cucumber</name>
    <dbReference type="NCBI Taxonomy" id="307972"/>
    <lineage>
        <taxon>Eukaryota</taxon>
        <taxon>Metazoa</taxon>
        <taxon>Echinodermata</taxon>
        <taxon>Eleutherozoa</taxon>
        <taxon>Echinozoa</taxon>
        <taxon>Holothuroidea</taxon>
        <taxon>Aspidochirotacea</taxon>
        <taxon>Aspidochirotida</taxon>
        <taxon>Stichopodidae</taxon>
        <taxon>Apostichopus</taxon>
    </lineage>
</organism>
<dbReference type="Gene3D" id="3.40.50.300">
    <property type="entry name" value="P-loop containing nucleotide triphosphate hydrolases"/>
    <property type="match status" value="1"/>
</dbReference>
<evidence type="ECO:0000259" key="3">
    <source>
        <dbReference type="PROSITE" id="PS50837"/>
    </source>
</evidence>
<dbReference type="InterPro" id="IPR007110">
    <property type="entry name" value="Ig-like_dom"/>
</dbReference>
<evidence type="ECO:0000313" key="4">
    <source>
        <dbReference type="EMBL" id="PIK48490.1"/>
    </source>
</evidence>
<dbReference type="SUPFAM" id="SSF52540">
    <property type="entry name" value="P-loop containing nucleoside triphosphate hydrolases"/>
    <property type="match status" value="1"/>
</dbReference>
<protein>
    <submittedName>
        <fullName evidence="4">Putative NLR family CARD domain-containing protein 4</fullName>
    </submittedName>
</protein>
<dbReference type="PROSITE" id="PS50835">
    <property type="entry name" value="IG_LIKE"/>
    <property type="match status" value="1"/>
</dbReference>
<feature type="domain" description="NACHT" evidence="3">
    <location>
        <begin position="424"/>
        <end position="516"/>
    </location>
</feature>
<evidence type="ECO:0000313" key="5">
    <source>
        <dbReference type="Proteomes" id="UP000230750"/>
    </source>
</evidence>
<gene>
    <name evidence="4" type="ORF">BSL78_14639</name>
</gene>
<dbReference type="PROSITE" id="PS50837">
    <property type="entry name" value="NACHT"/>
    <property type="match status" value="1"/>
</dbReference>
<reference evidence="4 5" key="1">
    <citation type="journal article" date="2017" name="PLoS Biol.">
        <title>The sea cucumber genome provides insights into morphological evolution and visceral regeneration.</title>
        <authorList>
            <person name="Zhang X."/>
            <person name="Sun L."/>
            <person name="Yuan J."/>
            <person name="Sun Y."/>
            <person name="Gao Y."/>
            <person name="Zhang L."/>
            <person name="Li S."/>
            <person name="Dai H."/>
            <person name="Hamel J.F."/>
            <person name="Liu C."/>
            <person name="Yu Y."/>
            <person name="Liu S."/>
            <person name="Lin W."/>
            <person name="Guo K."/>
            <person name="Jin S."/>
            <person name="Xu P."/>
            <person name="Storey K.B."/>
            <person name="Huan P."/>
            <person name="Zhang T."/>
            <person name="Zhou Y."/>
            <person name="Zhang J."/>
            <person name="Lin C."/>
            <person name="Li X."/>
            <person name="Xing L."/>
            <person name="Huo D."/>
            <person name="Sun M."/>
            <person name="Wang L."/>
            <person name="Mercier A."/>
            <person name="Li F."/>
            <person name="Yang H."/>
            <person name="Xiang J."/>
        </authorList>
    </citation>
    <scope>NUCLEOTIDE SEQUENCE [LARGE SCALE GENOMIC DNA]</scope>
    <source>
        <strain evidence="4">Shaxun</strain>
        <tissue evidence="4">Muscle</tissue>
    </source>
</reference>
<accession>A0A2G8KKK6</accession>
<evidence type="ECO:0000256" key="1">
    <source>
        <dbReference type="ARBA" id="ARBA00023157"/>
    </source>
</evidence>